<evidence type="ECO:0000313" key="7">
    <source>
        <dbReference type="EMBL" id="KAK1767814.1"/>
    </source>
</evidence>
<evidence type="ECO:0000313" key="8">
    <source>
        <dbReference type="Proteomes" id="UP001244011"/>
    </source>
</evidence>
<keyword evidence="2 3" id="KW-0408">Iron</keyword>
<dbReference type="SUPFAM" id="SSF48264">
    <property type="entry name" value="Cytochrome P450"/>
    <property type="match status" value="1"/>
</dbReference>
<dbReference type="PANTHER" id="PTHR47582">
    <property type="entry name" value="P450, PUTATIVE (EUROFUNG)-RELATED"/>
    <property type="match status" value="1"/>
</dbReference>
<keyword evidence="4" id="KW-0503">Monooxygenase</keyword>
<dbReference type="GO" id="GO:0020037">
    <property type="term" value="F:heme binding"/>
    <property type="evidence" value="ECO:0007669"/>
    <property type="project" value="InterPro"/>
</dbReference>
<dbReference type="AlphaFoldDB" id="A0AAJ0C0E2"/>
<comment type="cofactor">
    <cofactor evidence="3">
        <name>heme</name>
        <dbReference type="ChEBI" id="CHEBI:30413"/>
    </cofactor>
</comment>
<accession>A0AAJ0C0E2</accession>
<keyword evidence="1 3" id="KW-0479">Metal-binding</keyword>
<keyword evidence="3 4" id="KW-0349">Heme</keyword>
<name>A0AAJ0C0E2_9PEZI</name>
<evidence type="ECO:0000256" key="1">
    <source>
        <dbReference type="ARBA" id="ARBA00022723"/>
    </source>
</evidence>
<sequence length="559" mass="58584">MLSLHLETGLATAAAVVLTLYLVLYKLQTVKTHPDEPPIIASGIPFVGHLLGMALKGGRYIKQIGLSNPDKPIFTLPVPGSRIYIVTDPSLAAAVQRASKALSFTPLVPGLTQRVLGLDAATVAIVRQNLDPEPGDPRGFLADMHDMVYAYLGPGPDLDDLTLSAATELARQLDTYAGTVGAAAVVDDLLAWTRHFVAQGSARFLYGDRNPLALDPSLESSFWDFDHGLGGLLAGVAPSLTARRAHRGRERLASALAAYLRAGEHLVVAAGAGAGAGAGAAARIVRDRVAVAERHGWTIDATARSELSFLFAAIVNTATTAFWAVLHLFARPDLLAVVRAEVAAATAGAAAAAGGEKPKQQQQEKQNDEDAPPPPTLSLSALRASSPTLLAVVRECLRLNSDNYSTRLVVGPDDAVLATHHRLRAGAVVQVAGGVMHADARIWGGPAAAGEFDPGRFLGGRQGQGQGQGHGQGQHHPAAFRAFGGGKTLCPGRHFATSEILAFVAVVVMTFDIGSVGGETIEIPPKDDGVLPVHILEPREPVRVLVRVREGARGVRVVA</sequence>
<dbReference type="GO" id="GO:0004497">
    <property type="term" value="F:monooxygenase activity"/>
    <property type="evidence" value="ECO:0007669"/>
    <property type="project" value="UniProtKB-KW"/>
</dbReference>
<keyword evidence="6" id="KW-1133">Transmembrane helix</keyword>
<organism evidence="7 8">
    <name type="scientific">Phialemonium atrogriseum</name>
    <dbReference type="NCBI Taxonomy" id="1093897"/>
    <lineage>
        <taxon>Eukaryota</taxon>
        <taxon>Fungi</taxon>
        <taxon>Dikarya</taxon>
        <taxon>Ascomycota</taxon>
        <taxon>Pezizomycotina</taxon>
        <taxon>Sordariomycetes</taxon>
        <taxon>Sordariomycetidae</taxon>
        <taxon>Cephalothecales</taxon>
        <taxon>Cephalothecaceae</taxon>
        <taxon>Phialemonium</taxon>
    </lineage>
</organism>
<feature type="transmembrane region" description="Helical" evidence="6">
    <location>
        <begin position="6"/>
        <end position="24"/>
    </location>
</feature>
<protein>
    <submittedName>
        <fullName evidence="7">Cytochrome p450 protein</fullName>
    </submittedName>
</protein>
<keyword evidence="6" id="KW-0472">Membrane</keyword>
<evidence type="ECO:0000256" key="2">
    <source>
        <dbReference type="ARBA" id="ARBA00023004"/>
    </source>
</evidence>
<keyword evidence="6" id="KW-0812">Transmembrane</keyword>
<dbReference type="InterPro" id="IPR001128">
    <property type="entry name" value="Cyt_P450"/>
</dbReference>
<evidence type="ECO:0000256" key="6">
    <source>
        <dbReference type="SAM" id="Phobius"/>
    </source>
</evidence>
<feature type="binding site" description="axial binding residue" evidence="3">
    <location>
        <position position="490"/>
    </location>
    <ligand>
        <name>heme</name>
        <dbReference type="ChEBI" id="CHEBI:30413"/>
    </ligand>
    <ligandPart>
        <name>Fe</name>
        <dbReference type="ChEBI" id="CHEBI:18248"/>
    </ligandPart>
</feature>
<dbReference type="InterPro" id="IPR017972">
    <property type="entry name" value="Cyt_P450_CS"/>
</dbReference>
<comment type="caution">
    <text evidence="7">The sequence shown here is derived from an EMBL/GenBank/DDBJ whole genome shotgun (WGS) entry which is preliminary data.</text>
</comment>
<dbReference type="Gene3D" id="1.10.630.10">
    <property type="entry name" value="Cytochrome P450"/>
    <property type="match status" value="1"/>
</dbReference>
<dbReference type="InterPro" id="IPR036396">
    <property type="entry name" value="Cyt_P450_sf"/>
</dbReference>
<dbReference type="PANTHER" id="PTHR47582:SF1">
    <property type="entry name" value="P450, PUTATIVE (EUROFUNG)-RELATED"/>
    <property type="match status" value="1"/>
</dbReference>
<dbReference type="RefSeq" id="XP_060284027.1">
    <property type="nucleotide sequence ID" value="XM_060432430.1"/>
</dbReference>
<gene>
    <name evidence="7" type="ORF">QBC33DRAFT_610907</name>
</gene>
<keyword evidence="4" id="KW-0560">Oxidoreductase</keyword>
<dbReference type="GO" id="GO:0005506">
    <property type="term" value="F:iron ion binding"/>
    <property type="evidence" value="ECO:0007669"/>
    <property type="project" value="InterPro"/>
</dbReference>
<dbReference type="Proteomes" id="UP001244011">
    <property type="component" value="Unassembled WGS sequence"/>
</dbReference>
<reference evidence="7" key="1">
    <citation type="submission" date="2023-06" db="EMBL/GenBank/DDBJ databases">
        <title>Genome-scale phylogeny and comparative genomics of the fungal order Sordariales.</title>
        <authorList>
            <consortium name="Lawrence Berkeley National Laboratory"/>
            <person name="Hensen N."/>
            <person name="Bonometti L."/>
            <person name="Westerberg I."/>
            <person name="Brannstrom I.O."/>
            <person name="Guillou S."/>
            <person name="Cros-Aarteil S."/>
            <person name="Calhoun S."/>
            <person name="Haridas S."/>
            <person name="Kuo A."/>
            <person name="Mondo S."/>
            <person name="Pangilinan J."/>
            <person name="Riley R."/>
            <person name="Labutti K."/>
            <person name="Andreopoulos B."/>
            <person name="Lipzen A."/>
            <person name="Chen C."/>
            <person name="Yanf M."/>
            <person name="Daum C."/>
            <person name="Ng V."/>
            <person name="Clum A."/>
            <person name="Steindorff A."/>
            <person name="Ohm R."/>
            <person name="Martin F."/>
            <person name="Silar P."/>
            <person name="Natvig D."/>
            <person name="Lalanne C."/>
            <person name="Gautier V."/>
            <person name="Ament-Velasquez S.L."/>
            <person name="Kruys A."/>
            <person name="Hutchinson M.I."/>
            <person name="Powell A.J."/>
            <person name="Barry K."/>
            <person name="Miller A.N."/>
            <person name="Grigoriev I.V."/>
            <person name="Debuchy R."/>
            <person name="Gladieux P."/>
            <person name="Thoren M.H."/>
            <person name="Johannesson H."/>
        </authorList>
    </citation>
    <scope>NUCLEOTIDE SEQUENCE</scope>
    <source>
        <strain evidence="7">8032-3</strain>
    </source>
</reference>
<feature type="region of interest" description="Disordered" evidence="5">
    <location>
        <begin position="351"/>
        <end position="377"/>
    </location>
</feature>
<evidence type="ECO:0000256" key="4">
    <source>
        <dbReference type="RuleBase" id="RU000461"/>
    </source>
</evidence>
<evidence type="ECO:0000256" key="5">
    <source>
        <dbReference type="SAM" id="MobiDB-lite"/>
    </source>
</evidence>
<proteinExistence type="inferred from homology"/>
<evidence type="ECO:0000256" key="3">
    <source>
        <dbReference type="PIRSR" id="PIRSR602401-1"/>
    </source>
</evidence>
<feature type="compositionally biased region" description="Low complexity" evidence="5">
    <location>
        <begin position="351"/>
        <end position="364"/>
    </location>
</feature>
<dbReference type="Pfam" id="PF00067">
    <property type="entry name" value="p450"/>
    <property type="match status" value="1"/>
</dbReference>
<dbReference type="CDD" id="cd11040">
    <property type="entry name" value="CYP7_CYP8-like"/>
    <property type="match status" value="1"/>
</dbReference>
<dbReference type="EMBL" id="MU839007">
    <property type="protein sequence ID" value="KAK1767814.1"/>
    <property type="molecule type" value="Genomic_DNA"/>
</dbReference>
<dbReference type="GO" id="GO:0016705">
    <property type="term" value="F:oxidoreductase activity, acting on paired donors, with incorporation or reduction of molecular oxygen"/>
    <property type="evidence" value="ECO:0007669"/>
    <property type="project" value="InterPro"/>
</dbReference>
<dbReference type="InterPro" id="IPR053007">
    <property type="entry name" value="CYP450_monoxygenase_sec-met"/>
</dbReference>
<dbReference type="InterPro" id="IPR002401">
    <property type="entry name" value="Cyt_P450_E_grp-I"/>
</dbReference>
<comment type="similarity">
    <text evidence="4">Belongs to the cytochrome P450 family.</text>
</comment>
<keyword evidence="8" id="KW-1185">Reference proteome</keyword>
<feature type="transmembrane region" description="Helical" evidence="6">
    <location>
        <begin position="309"/>
        <end position="330"/>
    </location>
</feature>
<dbReference type="PRINTS" id="PR00463">
    <property type="entry name" value="EP450I"/>
</dbReference>
<dbReference type="GeneID" id="85315617"/>
<dbReference type="PROSITE" id="PS00086">
    <property type="entry name" value="CYTOCHROME_P450"/>
    <property type="match status" value="1"/>
</dbReference>